<keyword evidence="6" id="KW-1185">Reference proteome</keyword>
<dbReference type="AlphaFoldDB" id="A0A8J2RBR3"/>
<evidence type="ECO:0008006" key="7">
    <source>
        <dbReference type="Google" id="ProtNLM"/>
    </source>
</evidence>
<keyword evidence="1" id="KW-0433">Leucine-rich repeat</keyword>
<dbReference type="Proteomes" id="UP000789390">
    <property type="component" value="Unassembled WGS sequence"/>
</dbReference>
<reference evidence="5" key="1">
    <citation type="submission" date="2021-11" db="EMBL/GenBank/DDBJ databases">
        <authorList>
            <person name="Schell T."/>
        </authorList>
    </citation>
    <scope>NUCLEOTIDE SEQUENCE</scope>
    <source>
        <strain evidence="5">M5</strain>
    </source>
</reference>
<dbReference type="InterPro" id="IPR032675">
    <property type="entry name" value="LRR_dom_sf"/>
</dbReference>
<name>A0A8J2RBR3_9CRUS</name>
<evidence type="ECO:0000256" key="1">
    <source>
        <dbReference type="ARBA" id="ARBA00022614"/>
    </source>
</evidence>
<feature type="signal peptide" evidence="4">
    <location>
        <begin position="1"/>
        <end position="20"/>
    </location>
</feature>
<sequence>MAKSLIVFVVGCILVTGIYAQNPNCPSSNPSSYCRCYSESPGFKVECEGDYASAEIMKKALTFYQSYGVIVRFNIIRIKQSVFSYVPDDFLAANQISSVNFECNHFHSVNDGLLMISVNAFKDSFGECGLNGNLTFRDCNLRQFDSAVLNNCNQLKKIAFIDSHVESLIDVPTLRNLNNFTVYSPRQWTGAPQRGLSRLALAPGASLPLVTYLDLSGNSLEDNSIEFVSKQTSIEEMHLEGNNFAAVPNLTDCFNLHTFTMTLNSSSSVSILLPDPRDQDATA</sequence>
<evidence type="ECO:0000313" key="6">
    <source>
        <dbReference type="Proteomes" id="UP000789390"/>
    </source>
</evidence>
<dbReference type="PANTHER" id="PTHR24364">
    <property type="entry name" value="LP06937P"/>
    <property type="match status" value="1"/>
</dbReference>
<dbReference type="GO" id="GO:0016020">
    <property type="term" value="C:membrane"/>
    <property type="evidence" value="ECO:0007669"/>
    <property type="project" value="TreeGrafter"/>
</dbReference>
<gene>
    <name evidence="5" type="ORF">DGAL_LOCUS3417</name>
</gene>
<evidence type="ECO:0000256" key="2">
    <source>
        <dbReference type="ARBA" id="ARBA00022729"/>
    </source>
</evidence>
<accession>A0A8J2RBR3</accession>
<dbReference type="PANTHER" id="PTHR24364:SF18">
    <property type="entry name" value="LP06937P"/>
    <property type="match status" value="1"/>
</dbReference>
<evidence type="ECO:0000313" key="5">
    <source>
        <dbReference type="EMBL" id="CAH0101116.1"/>
    </source>
</evidence>
<evidence type="ECO:0000256" key="4">
    <source>
        <dbReference type="SAM" id="SignalP"/>
    </source>
</evidence>
<feature type="chain" id="PRO_5035315845" description="Membrane glycoprotein lig-1" evidence="4">
    <location>
        <begin position="21"/>
        <end position="283"/>
    </location>
</feature>
<organism evidence="5 6">
    <name type="scientific">Daphnia galeata</name>
    <dbReference type="NCBI Taxonomy" id="27404"/>
    <lineage>
        <taxon>Eukaryota</taxon>
        <taxon>Metazoa</taxon>
        <taxon>Ecdysozoa</taxon>
        <taxon>Arthropoda</taxon>
        <taxon>Crustacea</taxon>
        <taxon>Branchiopoda</taxon>
        <taxon>Diplostraca</taxon>
        <taxon>Cladocera</taxon>
        <taxon>Anomopoda</taxon>
        <taxon>Daphniidae</taxon>
        <taxon>Daphnia</taxon>
    </lineage>
</organism>
<keyword evidence="3" id="KW-0677">Repeat</keyword>
<evidence type="ECO:0000256" key="3">
    <source>
        <dbReference type="ARBA" id="ARBA00022737"/>
    </source>
</evidence>
<proteinExistence type="predicted"/>
<dbReference type="Gene3D" id="3.80.10.10">
    <property type="entry name" value="Ribonuclease Inhibitor"/>
    <property type="match status" value="1"/>
</dbReference>
<protein>
    <recommendedName>
        <fullName evidence="7">Membrane glycoprotein lig-1</fullName>
    </recommendedName>
</protein>
<dbReference type="SUPFAM" id="SSF52047">
    <property type="entry name" value="RNI-like"/>
    <property type="match status" value="1"/>
</dbReference>
<dbReference type="OrthoDB" id="6354250at2759"/>
<dbReference type="InterPro" id="IPR052286">
    <property type="entry name" value="Wnt_signaling_inhibitor"/>
</dbReference>
<comment type="caution">
    <text evidence="5">The sequence shown here is derived from an EMBL/GenBank/DDBJ whole genome shotgun (WGS) entry which is preliminary data.</text>
</comment>
<keyword evidence="2 4" id="KW-0732">Signal</keyword>
<dbReference type="EMBL" id="CAKKLH010000052">
    <property type="protein sequence ID" value="CAH0101116.1"/>
    <property type="molecule type" value="Genomic_DNA"/>
</dbReference>